<dbReference type="Pfam" id="PF12680">
    <property type="entry name" value="SnoaL_2"/>
    <property type="match status" value="1"/>
</dbReference>
<protein>
    <submittedName>
        <fullName evidence="2">Nuclear transport factor 2 family protein</fullName>
    </submittedName>
</protein>
<organism evidence="2 3">
    <name type="scientific">Actinomadura rudentiformis</name>
    <dbReference type="NCBI Taxonomy" id="359158"/>
    <lineage>
        <taxon>Bacteria</taxon>
        <taxon>Bacillati</taxon>
        <taxon>Actinomycetota</taxon>
        <taxon>Actinomycetes</taxon>
        <taxon>Streptosporangiales</taxon>
        <taxon>Thermomonosporaceae</taxon>
        <taxon>Actinomadura</taxon>
    </lineage>
</organism>
<sequence>MTESPTLAVARRYVHAMAAKDFAAVAGLFADDIVWHQPGDHRFSGTYSGAAAVNEAIGGQMAATEGTLDIAITGEPMINDALAAFPVHFSAKRNEAHMSMDGIDVLRVEGDKIAEVWLFSSDQKAENDFWDAA</sequence>
<reference evidence="2 3" key="1">
    <citation type="submission" date="2019-09" db="EMBL/GenBank/DDBJ databases">
        <title>Actinomadura physcomitrii sp. nov., a novel actinomycete isolated from moss [Physcomitrium sphaericum (Ludw) Fuernr].</title>
        <authorList>
            <person name="Zhuang X."/>
            <person name="Liu C."/>
        </authorList>
    </citation>
    <scope>NUCLEOTIDE SEQUENCE [LARGE SCALE GENOMIC DNA]</scope>
    <source>
        <strain evidence="2 3">HMC1</strain>
    </source>
</reference>
<comment type="caution">
    <text evidence="2">The sequence shown here is derived from an EMBL/GenBank/DDBJ whole genome shotgun (WGS) entry which is preliminary data.</text>
</comment>
<name>A0A6H9YQ95_9ACTN</name>
<keyword evidence="3" id="KW-1185">Reference proteome</keyword>
<dbReference type="RefSeq" id="WP_151559719.1">
    <property type="nucleotide sequence ID" value="NZ_WBMT01000004.1"/>
</dbReference>
<dbReference type="OrthoDB" id="5176305at2"/>
<evidence type="ECO:0000313" key="2">
    <source>
        <dbReference type="EMBL" id="KAB2350104.1"/>
    </source>
</evidence>
<dbReference type="EMBL" id="WBMT01000004">
    <property type="protein sequence ID" value="KAB2350104.1"/>
    <property type="molecule type" value="Genomic_DNA"/>
</dbReference>
<dbReference type="InterPro" id="IPR037401">
    <property type="entry name" value="SnoaL-like"/>
</dbReference>
<dbReference type="CDD" id="cd00531">
    <property type="entry name" value="NTF2_like"/>
    <property type="match status" value="1"/>
</dbReference>
<dbReference type="InterPro" id="IPR032710">
    <property type="entry name" value="NTF2-like_dom_sf"/>
</dbReference>
<dbReference type="AlphaFoldDB" id="A0A6H9YQ95"/>
<dbReference type="SUPFAM" id="SSF54427">
    <property type="entry name" value="NTF2-like"/>
    <property type="match status" value="1"/>
</dbReference>
<accession>A0A6H9YQ95</accession>
<evidence type="ECO:0000313" key="3">
    <source>
        <dbReference type="Proteomes" id="UP000468735"/>
    </source>
</evidence>
<evidence type="ECO:0000259" key="1">
    <source>
        <dbReference type="Pfam" id="PF12680"/>
    </source>
</evidence>
<proteinExistence type="predicted"/>
<feature type="domain" description="SnoaL-like" evidence="1">
    <location>
        <begin position="10"/>
        <end position="116"/>
    </location>
</feature>
<gene>
    <name evidence="2" type="ORF">F8566_09840</name>
</gene>
<dbReference type="Proteomes" id="UP000468735">
    <property type="component" value="Unassembled WGS sequence"/>
</dbReference>
<dbReference type="Gene3D" id="3.10.450.50">
    <property type="match status" value="1"/>
</dbReference>